<reference evidence="7 8" key="1">
    <citation type="submission" date="2014-08" db="EMBL/GenBank/DDBJ databases">
        <authorList>
            <person name="Sisinthy S."/>
        </authorList>
    </citation>
    <scope>NUCLEOTIDE SEQUENCE [LARGE SCALE GENOMIC DNA]</scope>
    <source>
        <strain evidence="7 8">RuG17</strain>
    </source>
</reference>
<dbReference type="PANTHER" id="PTHR30250">
    <property type="entry name" value="PST FAMILY PREDICTED COLANIC ACID TRANSPORTER"/>
    <property type="match status" value="1"/>
</dbReference>
<dbReference type="eggNOG" id="COG2244">
    <property type="taxonomic scope" value="Bacteria"/>
</dbReference>
<keyword evidence="8" id="KW-1185">Reference proteome</keyword>
<feature type="transmembrane region" description="Helical" evidence="6">
    <location>
        <begin position="257"/>
        <end position="282"/>
    </location>
</feature>
<dbReference type="STRING" id="1001240.GY21_17035"/>
<name>A0A099J3U5_9MICO</name>
<feature type="transmembrane region" description="Helical" evidence="6">
    <location>
        <begin position="394"/>
        <end position="413"/>
    </location>
</feature>
<evidence type="ECO:0000256" key="6">
    <source>
        <dbReference type="SAM" id="Phobius"/>
    </source>
</evidence>
<keyword evidence="2" id="KW-1003">Cell membrane</keyword>
<evidence type="ECO:0000313" key="7">
    <source>
        <dbReference type="EMBL" id="KGJ72197.1"/>
    </source>
</evidence>
<sequence>MNSVNNPQTARRPRAKLSGFVLIMAATATAGIASYIVTWLVPNQIGFAGFAVFASFWSFLYLVVGTLGGIQQEVTRATTPIETAAGGRASRARNFGLVSGLLVFLVIVGSAPLWVASVFPADGWNLVWPLACGAAAYVMVAVLAGSLYGASQWVSVAFMIAVDAVLRLVAVGVVLVWTHDVVALAWAVAIPFPVTLVVLWPFIRRAIVGRTQLDVGYLALTWNVSRTMVAAASTGVMVSGFPLLLGLTSAGESSELLGLFILTITLTRAPLIIVAMSLQSYFLIMFRDIGDSFWKRFLSIQSLILGTAAVLAGVGWLIGPAVFGFLFPEQLQPEGWFIAVLVFSSALVGALCVSAPAVLARSQHFVYTAGWVIAAAVTLVALLMPLDFTQRTCLALVAGPVAGLLIHGIYLALSPRSHEPSAHP</sequence>
<dbReference type="GO" id="GO:0005886">
    <property type="term" value="C:plasma membrane"/>
    <property type="evidence" value="ECO:0007669"/>
    <property type="project" value="UniProtKB-SubCell"/>
</dbReference>
<feature type="transmembrane region" description="Helical" evidence="6">
    <location>
        <begin position="365"/>
        <end position="388"/>
    </location>
</feature>
<feature type="transmembrane region" description="Helical" evidence="6">
    <location>
        <begin position="156"/>
        <end position="177"/>
    </location>
</feature>
<evidence type="ECO:0000256" key="2">
    <source>
        <dbReference type="ARBA" id="ARBA00022475"/>
    </source>
</evidence>
<evidence type="ECO:0000256" key="4">
    <source>
        <dbReference type="ARBA" id="ARBA00022989"/>
    </source>
</evidence>
<accession>A0A099J3U5</accession>
<dbReference type="AlphaFoldDB" id="A0A099J3U5"/>
<feature type="transmembrane region" description="Helical" evidence="6">
    <location>
        <begin position="183"/>
        <end position="203"/>
    </location>
</feature>
<feature type="transmembrane region" description="Helical" evidence="6">
    <location>
        <begin position="303"/>
        <end position="323"/>
    </location>
</feature>
<evidence type="ECO:0000313" key="8">
    <source>
        <dbReference type="Proteomes" id="UP000029864"/>
    </source>
</evidence>
<comment type="caution">
    <text evidence="7">The sequence shown here is derived from an EMBL/GenBank/DDBJ whole genome shotgun (WGS) entry which is preliminary data.</text>
</comment>
<feature type="transmembrane region" description="Helical" evidence="6">
    <location>
        <begin position="224"/>
        <end position="245"/>
    </location>
</feature>
<dbReference type="EMBL" id="JPXF01000090">
    <property type="protein sequence ID" value="KGJ72197.1"/>
    <property type="molecule type" value="Genomic_DNA"/>
</dbReference>
<dbReference type="PANTHER" id="PTHR30250:SF11">
    <property type="entry name" value="O-ANTIGEN TRANSPORTER-RELATED"/>
    <property type="match status" value="1"/>
</dbReference>
<feature type="transmembrane region" description="Helical" evidence="6">
    <location>
        <begin position="20"/>
        <end position="41"/>
    </location>
</feature>
<gene>
    <name evidence="7" type="ORF">GY21_17035</name>
</gene>
<feature type="transmembrane region" description="Helical" evidence="6">
    <location>
        <begin position="95"/>
        <end position="115"/>
    </location>
</feature>
<feature type="transmembrane region" description="Helical" evidence="6">
    <location>
        <begin position="127"/>
        <end position="149"/>
    </location>
</feature>
<feature type="transmembrane region" description="Helical" evidence="6">
    <location>
        <begin position="47"/>
        <end position="70"/>
    </location>
</feature>
<dbReference type="Proteomes" id="UP000029864">
    <property type="component" value="Unassembled WGS sequence"/>
</dbReference>
<keyword evidence="4 6" id="KW-1133">Transmembrane helix</keyword>
<dbReference type="InterPro" id="IPR050833">
    <property type="entry name" value="Poly_Biosynth_Transport"/>
</dbReference>
<evidence type="ECO:0000256" key="3">
    <source>
        <dbReference type="ARBA" id="ARBA00022692"/>
    </source>
</evidence>
<evidence type="ECO:0000256" key="5">
    <source>
        <dbReference type="ARBA" id="ARBA00023136"/>
    </source>
</evidence>
<evidence type="ECO:0008006" key="9">
    <source>
        <dbReference type="Google" id="ProtNLM"/>
    </source>
</evidence>
<comment type="subcellular location">
    <subcellularLocation>
        <location evidence="1">Cell membrane</location>
        <topology evidence="1">Multi-pass membrane protein</topology>
    </subcellularLocation>
</comment>
<keyword evidence="5 6" id="KW-0472">Membrane</keyword>
<feature type="transmembrane region" description="Helical" evidence="6">
    <location>
        <begin position="335"/>
        <end position="358"/>
    </location>
</feature>
<evidence type="ECO:0000256" key="1">
    <source>
        <dbReference type="ARBA" id="ARBA00004651"/>
    </source>
</evidence>
<organism evidence="7 8">
    <name type="scientific">Cryobacterium roopkundense</name>
    <dbReference type="NCBI Taxonomy" id="1001240"/>
    <lineage>
        <taxon>Bacteria</taxon>
        <taxon>Bacillati</taxon>
        <taxon>Actinomycetota</taxon>
        <taxon>Actinomycetes</taxon>
        <taxon>Micrococcales</taxon>
        <taxon>Microbacteriaceae</taxon>
        <taxon>Cryobacterium</taxon>
    </lineage>
</organism>
<keyword evidence="3 6" id="KW-0812">Transmembrane</keyword>
<proteinExistence type="predicted"/>
<protein>
    <recommendedName>
        <fullName evidence="9">Polysaccharide biosynthesis protein</fullName>
    </recommendedName>
</protein>